<dbReference type="InterPro" id="IPR010559">
    <property type="entry name" value="Sig_transdc_His_kin_internal"/>
</dbReference>
<keyword evidence="1" id="KW-0472">Membrane</keyword>
<dbReference type="EMBL" id="JAVDQA010000003">
    <property type="protein sequence ID" value="MDR6300845.1"/>
    <property type="molecule type" value="Genomic_DNA"/>
</dbReference>
<dbReference type="InterPro" id="IPR036890">
    <property type="entry name" value="HATPase_C_sf"/>
</dbReference>
<keyword evidence="1" id="KW-1133">Transmembrane helix</keyword>
<accession>A0ABU1K5F1</accession>
<sequence>MSFKPIIILTRVALIVTLIIVVLRFVFSGFKTSILLDFEGMFINFMYAFVLTVVNFLYFFLLEKKLDWSTQGRLRFIVGVAGSILLTTLAFGLCRFFHVVIVKEKYNFSEFLAQESISTYFFPLLLSTIVSLFFHAFYFYKEIQDNKVTEQKIIAGTASAKFDALKNQLDPHFLFNSLNVLSALIDENPNAAQKFTASLSKVYRYVLEQKNKELVSLEEELRFAEVYLSLLKTRFENSIQCVLPKKLNNPEAKIVPLSLQLLLENAVKHNVVSVENPLRIEILEENDVLIIKNNLQKKSVIQKGVGVGLKNIQQRYELLTSRKVSINSTKKSFEIQLPLLTKIVGVVDKKEINQSKLDRMNKYSIAQNRVKEEKEFYNNLTAYVIVIPFLFFVNYMSNGLDFLWFLFPAFGWGFGVAYHYMETFDKNPFFSKKWEERKIKEFLNNDKK</sequence>
<feature type="transmembrane region" description="Helical" evidence="1">
    <location>
        <begin position="74"/>
        <end position="100"/>
    </location>
</feature>
<dbReference type="InterPro" id="IPR025698">
    <property type="entry name" value="2TM_dom"/>
</dbReference>
<feature type="domain" description="Signal transduction histidine kinase internal region" evidence="2">
    <location>
        <begin position="160"/>
        <end position="238"/>
    </location>
</feature>
<evidence type="ECO:0008006" key="6">
    <source>
        <dbReference type="Google" id="ProtNLM"/>
    </source>
</evidence>
<dbReference type="PANTHER" id="PTHR34220">
    <property type="entry name" value="SENSOR HISTIDINE KINASE YPDA"/>
    <property type="match status" value="1"/>
</dbReference>
<feature type="transmembrane region" description="Helical" evidence="1">
    <location>
        <begin position="376"/>
        <end position="396"/>
    </location>
</feature>
<reference evidence="4 5" key="1">
    <citation type="submission" date="2023-07" db="EMBL/GenBank/DDBJ databases">
        <title>Genomic Encyclopedia of Type Strains, Phase IV (KMG-IV): sequencing the most valuable type-strain genomes for metagenomic binning, comparative biology and taxonomic classification.</title>
        <authorList>
            <person name="Goeker M."/>
        </authorList>
    </citation>
    <scope>NUCLEOTIDE SEQUENCE [LARGE SCALE GENOMIC DNA]</scope>
    <source>
        <strain evidence="4 5">DSM 102814</strain>
    </source>
</reference>
<evidence type="ECO:0000313" key="5">
    <source>
        <dbReference type="Proteomes" id="UP001257659"/>
    </source>
</evidence>
<feature type="transmembrane region" description="Helical" evidence="1">
    <location>
        <begin position="12"/>
        <end position="30"/>
    </location>
</feature>
<dbReference type="Proteomes" id="UP001257659">
    <property type="component" value="Unassembled WGS sequence"/>
</dbReference>
<feature type="transmembrane region" description="Helical" evidence="1">
    <location>
        <begin position="402"/>
        <end position="421"/>
    </location>
</feature>
<feature type="domain" description="2TM" evidence="3">
    <location>
        <begin position="366"/>
        <end position="443"/>
    </location>
</feature>
<organism evidence="4 5">
    <name type="scientific">Mesonia maritima</name>
    <dbReference type="NCBI Taxonomy" id="1793873"/>
    <lineage>
        <taxon>Bacteria</taxon>
        <taxon>Pseudomonadati</taxon>
        <taxon>Bacteroidota</taxon>
        <taxon>Flavobacteriia</taxon>
        <taxon>Flavobacteriales</taxon>
        <taxon>Flavobacteriaceae</taxon>
        <taxon>Mesonia</taxon>
    </lineage>
</organism>
<dbReference type="Gene3D" id="3.30.565.10">
    <property type="entry name" value="Histidine kinase-like ATPase, C-terminal domain"/>
    <property type="match status" value="1"/>
</dbReference>
<gene>
    <name evidence="4" type="ORF">GGR31_001488</name>
</gene>
<evidence type="ECO:0000259" key="3">
    <source>
        <dbReference type="Pfam" id="PF13239"/>
    </source>
</evidence>
<dbReference type="Pfam" id="PF06580">
    <property type="entry name" value="His_kinase"/>
    <property type="match status" value="1"/>
</dbReference>
<feature type="transmembrane region" description="Helical" evidence="1">
    <location>
        <begin position="120"/>
        <end position="140"/>
    </location>
</feature>
<proteinExistence type="predicted"/>
<evidence type="ECO:0000313" key="4">
    <source>
        <dbReference type="EMBL" id="MDR6300845.1"/>
    </source>
</evidence>
<dbReference type="RefSeq" id="WP_309727739.1">
    <property type="nucleotide sequence ID" value="NZ_JAVDQA010000003.1"/>
</dbReference>
<evidence type="ECO:0000256" key="1">
    <source>
        <dbReference type="SAM" id="Phobius"/>
    </source>
</evidence>
<keyword evidence="1" id="KW-0812">Transmembrane</keyword>
<dbReference type="InterPro" id="IPR050640">
    <property type="entry name" value="Bact_2-comp_sensor_kinase"/>
</dbReference>
<keyword evidence="5" id="KW-1185">Reference proteome</keyword>
<dbReference type="Pfam" id="PF13239">
    <property type="entry name" value="2TM"/>
    <property type="match status" value="1"/>
</dbReference>
<comment type="caution">
    <text evidence="4">The sequence shown here is derived from an EMBL/GenBank/DDBJ whole genome shotgun (WGS) entry which is preliminary data.</text>
</comment>
<evidence type="ECO:0000259" key="2">
    <source>
        <dbReference type="Pfam" id="PF06580"/>
    </source>
</evidence>
<feature type="transmembrane region" description="Helical" evidence="1">
    <location>
        <begin position="42"/>
        <end position="62"/>
    </location>
</feature>
<name>A0ABU1K5F1_9FLAO</name>
<dbReference type="PANTHER" id="PTHR34220:SF7">
    <property type="entry name" value="SENSOR HISTIDINE KINASE YPDA"/>
    <property type="match status" value="1"/>
</dbReference>
<protein>
    <recommendedName>
        <fullName evidence="6">Histidine kinase</fullName>
    </recommendedName>
</protein>